<dbReference type="EMBL" id="CAJNOG010000152">
    <property type="protein sequence ID" value="CAF1014910.1"/>
    <property type="molecule type" value="Genomic_DNA"/>
</dbReference>
<dbReference type="Gene3D" id="1.10.510.10">
    <property type="entry name" value="Transferase(Phosphotransferase) domain 1"/>
    <property type="match status" value="1"/>
</dbReference>
<feature type="compositionally biased region" description="Low complexity" evidence="11">
    <location>
        <begin position="1465"/>
        <end position="1476"/>
    </location>
</feature>
<dbReference type="GO" id="GO:0005524">
    <property type="term" value="F:ATP binding"/>
    <property type="evidence" value="ECO:0007669"/>
    <property type="project" value="UniProtKB-KW"/>
</dbReference>
<comment type="caution">
    <text evidence="13">The sequence shown here is derived from an EMBL/GenBank/DDBJ whole genome shotgun (WGS) entry which is preliminary data.</text>
</comment>
<feature type="region of interest" description="Disordered" evidence="11">
    <location>
        <begin position="1019"/>
        <end position="1044"/>
    </location>
</feature>
<evidence type="ECO:0000256" key="7">
    <source>
        <dbReference type="ARBA" id="ARBA00022777"/>
    </source>
</evidence>
<feature type="compositionally biased region" description="Low complexity" evidence="11">
    <location>
        <begin position="1019"/>
        <end position="1036"/>
    </location>
</feature>
<evidence type="ECO:0000256" key="1">
    <source>
        <dbReference type="ARBA" id="ARBA00004496"/>
    </source>
</evidence>
<evidence type="ECO:0000256" key="5">
    <source>
        <dbReference type="ARBA" id="ARBA00022679"/>
    </source>
</evidence>
<feature type="compositionally biased region" description="Polar residues" evidence="11">
    <location>
        <begin position="1293"/>
        <end position="1302"/>
    </location>
</feature>
<feature type="compositionally biased region" description="Polar residues" evidence="11">
    <location>
        <begin position="195"/>
        <end position="204"/>
    </location>
</feature>
<feature type="region of interest" description="Disordered" evidence="11">
    <location>
        <begin position="77"/>
        <end position="106"/>
    </location>
</feature>
<feature type="compositionally biased region" description="Polar residues" evidence="11">
    <location>
        <begin position="43"/>
        <end position="57"/>
    </location>
</feature>
<dbReference type="InterPro" id="IPR000719">
    <property type="entry name" value="Prot_kinase_dom"/>
</dbReference>
<feature type="region of interest" description="Disordered" evidence="11">
    <location>
        <begin position="439"/>
        <end position="487"/>
    </location>
</feature>
<evidence type="ECO:0000256" key="10">
    <source>
        <dbReference type="ARBA" id="ARBA00048679"/>
    </source>
</evidence>
<evidence type="ECO:0000259" key="12">
    <source>
        <dbReference type="PROSITE" id="PS50011"/>
    </source>
</evidence>
<comment type="subcellular location">
    <subcellularLocation>
        <location evidence="1">Cytoplasm</location>
    </subcellularLocation>
</comment>
<keyword evidence="4" id="KW-0723">Serine/threonine-protein kinase</keyword>
<keyword evidence="6" id="KW-0547">Nucleotide-binding</keyword>
<feature type="compositionally biased region" description="Basic residues" evidence="11">
    <location>
        <begin position="205"/>
        <end position="215"/>
    </location>
</feature>
<feature type="compositionally biased region" description="Polar residues" evidence="11">
    <location>
        <begin position="1258"/>
        <end position="1283"/>
    </location>
</feature>
<accession>A0A814HRI8</accession>
<keyword evidence="3" id="KW-0963">Cytoplasm</keyword>
<feature type="compositionally biased region" description="Low complexity" evidence="11">
    <location>
        <begin position="1181"/>
        <end position="1203"/>
    </location>
</feature>
<evidence type="ECO:0000256" key="4">
    <source>
        <dbReference type="ARBA" id="ARBA00022527"/>
    </source>
</evidence>
<dbReference type="Gene3D" id="3.30.200.20">
    <property type="entry name" value="Phosphorylase Kinase, domain 1"/>
    <property type="match status" value="1"/>
</dbReference>
<feature type="region of interest" description="Disordered" evidence="11">
    <location>
        <begin position="1258"/>
        <end position="1306"/>
    </location>
</feature>
<dbReference type="FunFam" id="3.30.200.20:FF:001054">
    <property type="entry name" value="Serine/threonine-protein kinase WNK1"/>
    <property type="match status" value="1"/>
</dbReference>
<dbReference type="Gene3D" id="3.10.20.90">
    <property type="entry name" value="Phosphatidylinositol 3-kinase Catalytic Subunit, Chain A, domain 1"/>
    <property type="match status" value="1"/>
</dbReference>
<dbReference type="InterPro" id="IPR024678">
    <property type="entry name" value="Kinase_OSR1/WNK_CCT"/>
</dbReference>
<dbReference type="InterPro" id="IPR008271">
    <property type="entry name" value="Ser/Thr_kinase_AS"/>
</dbReference>
<feature type="region of interest" description="Disordered" evidence="11">
    <location>
        <begin position="304"/>
        <end position="330"/>
    </location>
</feature>
<keyword evidence="7" id="KW-0418">Kinase</keyword>
<comment type="catalytic activity">
    <reaction evidence="9">
        <text>L-threonyl-[protein] + ATP = O-phospho-L-threonyl-[protein] + ADP + H(+)</text>
        <dbReference type="Rhea" id="RHEA:46608"/>
        <dbReference type="Rhea" id="RHEA-COMP:11060"/>
        <dbReference type="Rhea" id="RHEA-COMP:11605"/>
        <dbReference type="ChEBI" id="CHEBI:15378"/>
        <dbReference type="ChEBI" id="CHEBI:30013"/>
        <dbReference type="ChEBI" id="CHEBI:30616"/>
        <dbReference type="ChEBI" id="CHEBI:61977"/>
        <dbReference type="ChEBI" id="CHEBI:456216"/>
        <dbReference type="EC" id="2.7.11.1"/>
    </reaction>
</comment>
<feature type="domain" description="Protein kinase" evidence="12">
    <location>
        <begin position="493"/>
        <end position="758"/>
    </location>
</feature>
<dbReference type="GO" id="GO:0004674">
    <property type="term" value="F:protein serine/threonine kinase activity"/>
    <property type="evidence" value="ECO:0007669"/>
    <property type="project" value="UniProtKB-KW"/>
</dbReference>
<dbReference type="InterPro" id="IPR050588">
    <property type="entry name" value="WNK_Ser-Thr_kinase"/>
</dbReference>
<dbReference type="SMART" id="SM00220">
    <property type="entry name" value="S_TKc"/>
    <property type="match status" value="1"/>
</dbReference>
<evidence type="ECO:0000256" key="9">
    <source>
        <dbReference type="ARBA" id="ARBA00047899"/>
    </source>
</evidence>
<dbReference type="PROSITE" id="PS00108">
    <property type="entry name" value="PROTEIN_KINASE_ST"/>
    <property type="match status" value="1"/>
</dbReference>
<dbReference type="GO" id="GO:0005737">
    <property type="term" value="C:cytoplasm"/>
    <property type="evidence" value="ECO:0007669"/>
    <property type="project" value="UniProtKB-SubCell"/>
</dbReference>
<dbReference type="SUPFAM" id="SSF56112">
    <property type="entry name" value="Protein kinase-like (PK-like)"/>
    <property type="match status" value="1"/>
</dbReference>
<gene>
    <name evidence="13" type="ORF">JYZ213_LOCUS16737</name>
</gene>
<evidence type="ECO:0000313" key="13">
    <source>
        <dbReference type="EMBL" id="CAF1014910.1"/>
    </source>
</evidence>
<feature type="compositionally biased region" description="Basic and acidic residues" evidence="11">
    <location>
        <begin position="304"/>
        <end position="314"/>
    </location>
</feature>
<evidence type="ECO:0000256" key="3">
    <source>
        <dbReference type="ARBA" id="ARBA00022490"/>
    </source>
</evidence>
<name>A0A814HRI8_9BILA</name>
<dbReference type="PANTHER" id="PTHR13902">
    <property type="entry name" value="SERINE/THREONINE-PROTEIN KINASE WNK WITH NO LYSINE -RELATED"/>
    <property type="match status" value="1"/>
</dbReference>
<organism evidence="13 14">
    <name type="scientific">Adineta steineri</name>
    <dbReference type="NCBI Taxonomy" id="433720"/>
    <lineage>
        <taxon>Eukaryota</taxon>
        <taxon>Metazoa</taxon>
        <taxon>Spiralia</taxon>
        <taxon>Gnathifera</taxon>
        <taxon>Rotifera</taxon>
        <taxon>Eurotatoria</taxon>
        <taxon>Bdelloidea</taxon>
        <taxon>Adinetida</taxon>
        <taxon>Adinetidae</taxon>
        <taxon>Adineta</taxon>
    </lineage>
</organism>
<dbReference type="CDD" id="cd13983">
    <property type="entry name" value="STKc_WNK"/>
    <property type="match status" value="1"/>
</dbReference>
<dbReference type="Pfam" id="PF12202">
    <property type="entry name" value="OSR1_C"/>
    <property type="match status" value="1"/>
</dbReference>
<dbReference type="InterPro" id="IPR011009">
    <property type="entry name" value="Kinase-like_dom_sf"/>
</dbReference>
<evidence type="ECO:0000313" key="14">
    <source>
        <dbReference type="Proteomes" id="UP000663845"/>
    </source>
</evidence>
<proteinExistence type="predicted"/>
<feature type="compositionally biased region" description="Low complexity" evidence="11">
    <location>
        <begin position="169"/>
        <end position="184"/>
    </location>
</feature>
<reference evidence="13" key="1">
    <citation type="submission" date="2021-02" db="EMBL/GenBank/DDBJ databases">
        <authorList>
            <person name="Nowell W R."/>
        </authorList>
    </citation>
    <scope>NUCLEOTIDE SEQUENCE</scope>
</reference>
<feature type="region of interest" description="Disordered" evidence="11">
    <location>
        <begin position="1"/>
        <end position="57"/>
    </location>
</feature>
<evidence type="ECO:0000256" key="11">
    <source>
        <dbReference type="SAM" id="MobiDB-lite"/>
    </source>
</evidence>
<dbReference type="GO" id="GO:0006884">
    <property type="term" value="P:cell volume homeostasis"/>
    <property type="evidence" value="ECO:0007669"/>
    <property type="project" value="UniProtKB-ARBA"/>
</dbReference>
<feature type="compositionally biased region" description="Polar residues" evidence="11">
    <location>
        <begin position="16"/>
        <end position="28"/>
    </location>
</feature>
<dbReference type="PROSITE" id="PS50011">
    <property type="entry name" value="PROTEIN_KINASE_DOM"/>
    <property type="match status" value="1"/>
</dbReference>
<evidence type="ECO:0000256" key="6">
    <source>
        <dbReference type="ARBA" id="ARBA00022741"/>
    </source>
</evidence>
<dbReference type="Proteomes" id="UP000663845">
    <property type="component" value="Unassembled WGS sequence"/>
</dbReference>
<keyword evidence="5" id="KW-0808">Transferase</keyword>
<feature type="region of interest" description="Disordered" evidence="11">
    <location>
        <begin position="1179"/>
        <end position="1239"/>
    </location>
</feature>
<evidence type="ECO:0000256" key="2">
    <source>
        <dbReference type="ARBA" id="ARBA00012513"/>
    </source>
</evidence>
<evidence type="ECO:0000256" key="8">
    <source>
        <dbReference type="ARBA" id="ARBA00022840"/>
    </source>
</evidence>
<feature type="region of interest" description="Disordered" evidence="11">
    <location>
        <begin position="118"/>
        <end position="138"/>
    </location>
</feature>
<feature type="compositionally biased region" description="Basic and acidic residues" evidence="11">
    <location>
        <begin position="121"/>
        <end position="138"/>
    </location>
</feature>
<feature type="compositionally biased region" description="Polar residues" evidence="11">
    <location>
        <begin position="392"/>
        <end position="406"/>
    </location>
</feature>
<dbReference type="EC" id="2.7.11.1" evidence="2"/>
<feature type="region of interest" description="Disordered" evidence="11">
    <location>
        <begin position="1462"/>
        <end position="1485"/>
    </location>
</feature>
<feature type="region of interest" description="Disordered" evidence="11">
    <location>
        <begin position="359"/>
        <end position="406"/>
    </location>
</feature>
<feature type="region of interest" description="Disordered" evidence="11">
    <location>
        <begin position="157"/>
        <end position="261"/>
    </location>
</feature>
<feature type="compositionally biased region" description="Polar residues" evidence="11">
    <location>
        <begin position="216"/>
        <end position="232"/>
    </location>
</feature>
<feature type="compositionally biased region" description="Polar residues" evidence="11">
    <location>
        <begin position="1205"/>
        <end position="1224"/>
    </location>
</feature>
<protein>
    <recommendedName>
        <fullName evidence="2">non-specific serine/threonine protein kinase</fullName>
        <ecNumber evidence="2">2.7.11.1</ecNumber>
    </recommendedName>
</protein>
<comment type="catalytic activity">
    <reaction evidence="10">
        <text>L-seryl-[protein] + ATP = O-phospho-L-seryl-[protein] + ADP + H(+)</text>
        <dbReference type="Rhea" id="RHEA:17989"/>
        <dbReference type="Rhea" id="RHEA-COMP:9863"/>
        <dbReference type="Rhea" id="RHEA-COMP:11604"/>
        <dbReference type="ChEBI" id="CHEBI:15378"/>
        <dbReference type="ChEBI" id="CHEBI:29999"/>
        <dbReference type="ChEBI" id="CHEBI:30616"/>
        <dbReference type="ChEBI" id="CHEBI:83421"/>
        <dbReference type="ChEBI" id="CHEBI:456216"/>
        <dbReference type="EC" id="2.7.11.1"/>
    </reaction>
</comment>
<dbReference type="Pfam" id="PF00069">
    <property type="entry name" value="Pkinase"/>
    <property type="match status" value="1"/>
</dbReference>
<feature type="compositionally biased region" description="Polar residues" evidence="11">
    <location>
        <begin position="315"/>
        <end position="330"/>
    </location>
</feature>
<keyword evidence="8" id="KW-0067">ATP-binding</keyword>
<sequence>MSTTTSSIRNLKLRYPTSNNRNNMTANGHETKSSRIYSKKPLSATNTSQDYSLNNSYNNHLKKRTVLSNRPIKSISLGEEKTDNHHQNGHISNKQSTNNKPRSASPPIVYHAIAPISSSEETNHQQKSHNEHMSESSRRIANVLAHSRIKTMSNAISSCSDEEGESSLHHSPNQSSRSSSSSIDTDADESDHKLSNNNINNKQTIKPRRFQKTRKTSFSSNNNNHTPPISRTNIRKDDQNQQRSSSNDEDNTELNSINEEISFNNNNNRRLKLFSLKKRDHMATTATTTTDDDTTKHHRYHPLDNLEMNGKKFPSESTGSSPVPTNLTPINPIQTRKATRFQIKSIRKSQQHQILLANAAAAKSSNDDDGSLSNQQPKLSFKPSLLERKHTNTPTTDGENSTTNTDNIVNGAVTALKTAQNNSGNSSGNGYHRVRFHVTQHRKHESPAEEEKVTVPITPSPAPPAPHSSAASAQGEDEEEEEAVAKSPDNRFIKYAKEIGRGAFKTVYRGLDTETSVAVAWCELQDFAQFDRQERARFKEEAEMLKKLQHQNIVRFYDFWEETNPRTNKKVIILVTELMTSGSLKGYIRNFKGQKEEKRINVMKKWCRQILKGLAYLHGRNPPVIHRDLKCDNVFISSTTGCVKIGDLGLATFKTQTFAKSMRGTMEFMAPEMFDEKYDELVDIYSFGLCMLEMITGEYPYIECKGPTAVIKRITNGLKPDCYFKVESEDVREVIDCCIRTKKEERLSVQDLLQHSFFLDDNGLRIDLVRDSSNDSFVTIKNETIDLKLKIVDKAKRKALYPENKVSSTVFEAILFPYNVNNDTPAQIADELIGKNYIFEDDKKFVIQSIKDRVRALNYEIIDRQAGVLPANGKPTVNSTPQPSIIIQQQQQQQQQQQATPVISVPQQTNFVPTPSIIQQTPVEQPAIKPASELPPVKPTVATEPTPITQLPELSPNIPGSAVSLEELEAALKKTFTKNCAQGTTSALVNDTSESTTPLVTQDDSLIPKTVTNTPIIEQQPQQQTEETALPTATEPSTNIPQSSASTIMQTQSQPTTMLTSQQQQMIQNSHLLSQPAQSYSYPTISSPQNIQNNTIPNEIIKQTIHPSSTPTTSTTSSASTIMQTQSQPTTMLTSQQQQMIQNSHLLSQPAQSYSYPTISSPQNIQNNTIPNEIIKQTIHPSSTPTTSTTTTATTTVTAPETTENNHMSISPSATPLSLPQTGESAPPLLPSDTQPPVSGSLQQLEVLLMNTFKKQNKTAGTAHSSDGEAANTTTPSVSSVPVINNDEKNETETIPTESTSLLVDEKKRNITDTLNNSNQSPQQTQNISQQLNESTTFDPLISDDNGNLQELETLFKSTCQKIPASDDTITISPQISSTNDDISDLKSMIMNMSKTLLNKMNIIETKIDEQCSQTRKINHVVTNTILPSLLDLTDIIQETSVSSNLNSHMKSKLENIQTRIRTTQQQQQYHPQQQQNEMKDLMDI</sequence>
<feature type="compositionally biased region" description="Polar residues" evidence="11">
    <location>
        <begin position="89"/>
        <end position="102"/>
    </location>
</feature>